<keyword evidence="1" id="KW-0489">Methyltransferase</keyword>
<dbReference type="eggNOG" id="COG2227">
    <property type="taxonomic scope" value="Bacteria"/>
</dbReference>
<dbReference type="GO" id="GO:0032259">
    <property type="term" value="P:methylation"/>
    <property type="evidence" value="ECO:0007669"/>
    <property type="project" value="UniProtKB-KW"/>
</dbReference>
<accession>A0A1G9VZC5</accession>
<dbReference type="SUPFAM" id="SSF53335">
    <property type="entry name" value="S-adenosyl-L-methionine-dependent methyltransferases"/>
    <property type="match status" value="1"/>
</dbReference>
<dbReference type="GO" id="GO:0008168">
    <property type="term" value="F:methyltransferase activity"/>
    <property type="evidence" value="ECO:0007669"/>
    <property type="project" value="UniProtKB-KW"/>
</dbReference>
<reference evidence="1 2" key="1">
    <citation type="submission" date="2016-10" db="EMBL/GenBank/DDBJ databases">
        <authorList>
            <person name="de Groot N.N."/>
        </authorList>
    </citation>
    <scope>NUCLEOTIDE SEQUENCE [LARGE SCALE GENOMIC DNA]</scope>
    <source>
        <strain evidence="1 2">DSM 44149</strain>
    </source>
</reference>
<dbReference type="CDD" id="cd02440">
    <property type="entry name" value="AdoMet_MTases"/>
    <property type="match status" value="1"/>
</dbReference>
<keyword evidence="2" id="KW-1185">Reference proteome</keyword>
<name>A0A1G9VZC5_ALLAB</name>
<dbReference type="AlphaFoldDB" id="A0A1G9VZC5"/>
<dbReference type="Pfam" id="PF13489">
    <property type="entry name" value="Methyltransf_23"/>
    <property type="match status" value="1"/>
</dbReference>
<dbReference type="Gene3D" id="3.40.50.150">
    <property type="entry name" value="Vaccinia Virus protein VP39"/>
    <property type="match status" value="1"/>
</dbReference>
<dbReference type="Proteomes" id="UP000183376">
    <property type="component" value="Chromosome I"/>
</dbReference>
<dbReference type="STRING" id="211114.SAMN04489726_3312"/>
<proteinExistence type="predicted"/>
<dbReference type="RefSeq" id="WP_231950805.1">
    <property type="nucleotide sequence ID" value="NZ_JOEF01000019.1"/>
</dbReference>
<evidence type="ECO:0000313" key="2">
    <source>
        <dbReference type="Proteomes" id="UP000183376"/>
    </source>
</evidence>
<evidence type="ECO:0000313" key="1">
    <source>
        <dbReference type="EMBL" id="SDM77493.1"/>
    </source>
</evidence>
<gene>
    <name evidence="1" type="ORF">SAMN04489726_3312</name>
</gene>
<sequence length="621" mass="68794">MSKRGWSKAVRVLPMVAMLVTVLDALAKRRRLAGLPVLPLVPRQRTGESGVDRRGSVLRLVRATGVVVDRVTETAARELAERDGLAVVNLVPRDLPTGQVLELLHEVDPRTHRQDRQAKGHGGGHAVLAEHQLLQKVGLPRRGVPSPVELARAEKELKPHAAAQTQVVLAPRLFSSPAVLAEDAEVLRVRHGSRLGPDLTTALSIPALIVASGLFSPGWAFAALAAWSAHPLMVLGGNRHLKPADLWSYSFLRLVREPKRLVAALRADAAHRADGEDPVQQRRARYQADLAAGLDRFFEPERADCPWCGATELKVRLRSGDLNQGKPGEFKVDECLSCGHVFTNPQPTAEGLAFYYRDAYDGLNEDLIQGLFGTRRGYFQPQAETVRPFLTPEKWLDVGTGHGHFCNAAKEVWPRTSFHGLDMSDGIPLAERRGWVDRGYRGMFVDLAPTMPDRYDVVSMFHYLEHSKDPQLELEAATKVLRPGGYLLIDVPDPACRWAKLLGKWWSIWLQPQHLHFFPVENLRERLTELGYTVVLEQHAEAHQPADLLMSAWTALRAVAPERDVPWRPEPPSTLSRIARGVTFAAGTPLMAAGVLADVALADVAEKYGLCNSYRLLARKD</sequence>
<keyword evidence="1" id="KW-0808">Transferase</keyword>
<dbReference type="EMBL" id="LT629701">
    <property type="protein sequence ID" value="SDM77493.1"/>
    <property type="molecule type" value="Genomic_DNA"/>
</dbReference>
<dbReference type="InterPro" id="IPR029063">
    <property type="entry name" value="SAM-dependent_MTases_sf"/>
</dbReference>
<organism evidence="1 2">
    <name type="scientific">Allokutzneria albata</name>
    <name type="common">Kibdelosporangium albatum</name>
    <dbReference type="NCBI Taxonomy" id="211114"/>
    <lineage>
        <taxon>Bacteria</taxon>
        <taxon>Bacillati</taxon>
        <taxon>Actinomycetota</taxon>
        <taxon>Actinomycetes</taxon>
        <taxon>Pseudonocardiales</taxon>
        <taxon>Pseudonocardiaceae</taxon>
        <taxon>Allokutzneria</taxon>
    </lineage>
</organism>
<protein>
    <submittedName>
        <fullName evidence="1">Methyltransferase domain-containing protein</fullName>
    </submittedName>
</protein>